<gene>
    <name evidence="1" type="ORF">Glove_132g20</name>
</gene>
<dbReference type="Proteomes" id="UP000266861">
    <property type="component" value="Unassembled WGS sequence"/>
</dbReference>
<dbReference type="EMBL" id="PQFF01000123">
    <property type="protein sequence ID" value="RHZ80774.1"/>
    <property type="molecule type" value="Genomic_DNA"/>
</dbReference>
<reference evidence="1 2" key="1">
    <citation type="submission" date="2018-08" db="EMBL/GenBank/DDBJ databases">
        <title>Genome and evolution of the arbuscular mycorrhizal fungus Diversispora epigaea (formerly Glomus versiforme) and its bacterial endosymbionts.</title>
        <authorList>
            <person name="Sun X."/>
            <person name="Fei Z."/>
            <person name="Harrison M."/>
        </authorList>
    </citation>
    <scope>NUCLEOTIDE SEQUENCE [LARGE SCALE GENOMIC DNA]</scope>
    <source>
        <strain evidence="1 2">IT104</strain>
    </source>
</reference>
<organism evidence="1 2">
    <name type="scientific">Diversispora epigaea</name>
    <dbReference type="NCBI Taxonomy" id="1348612"/>
    <lineage>
        <taxon>Eukaryota</taxon>
        <taxon>Fungi</taxon>
        <taxon>Fungi incertae sedis</taxon>
        <taxon>Mucoromycota</taxon>
        <taxon>Glomeromycotina</taxon>
        <taxon>Glomeromycetes</taxon>
        <taxon>Diversisporales</taxon>
        <taxon>Diversisporaceae</taxon>
        <taxon>Diversispora</taxon>
    </lineage>
</organism>
<evidence type="ECO:0000313" key="1">
    <source>
        <dbReference type="EMBL" id="RHZ80774.1"/>
    </source>
</evidence>
<accession>A0A397J6E7</accession>
<sequence>MFKFGTTLSSGELLRILFSLQTLKIGQRKPFSQQCLPHIQTILIGDKASWLKPHFTLFYNTIFVKENFNNLEKFCNDIVITQLNSTTNIPYKFERGTKDGFAPQTFLEYLLWS</sequence>
<name>A0A397J6E7_9GLOM</name>
<comment type="caution">
    <text evidence="1">The sequence shown here is derived from an EMBL/GenBank/DDBJ whole genome shotgun (WGS) entry which is preliminary data.</text>
</comment>
<dbReference type="AlphaFoldDB" id="A0A397J6E7"/>
<proteinExistence type="predicted"/>
<keyword evidence="2" id="KW-1185">Reference proteome</keyword>
<protein>
    <submittedName>
        <fullName evidence="1">Uncharacterized protein</fullName>
    </submittedName>
</protein>
<evidence type="ECO:0000313" key="2">
    <source>
        <dbReference type="Proteomes" id="UP000266861"/>
    </source>
</evidence>